<name>A0A8D9FF08_9HEMI</name>
<evidence type="ECO:0000313" key="2">
    <source>
        <dbReference type="EMBL" id="CAG6787647.1"/>
    </source>
</evidence>
<organism evidence="2">
    <name type="scientific">Cacopsylla melanoneura</name>
    <dbReference type="NCBI Taxonomy" id="428564"/>
    <lineage>
        <taxon>Eukaryota</taxon>
        <taxon>Metazoa</taxon>
        <taxon>Ecdysozoa</taxon>
        <taxon>Arthropoda</taxon>
        <taxon>Hexapoda</taxon>
        <taxon>Insecta</taxon>
        <taxon>Pterygota</taxon>
        <taxon>Neoptera</taxon>
        <taxon>Paraneoptera</taxon>
        <taxon>Hemiptera</taxon>
        <taxon>Sternorrhyncha</taxon>
        <taxon>Psylloidea</taxon>
        <taxon>Psyllidae</taxon>
        <taxon>Psyllinae</taxon>
        <taxon>Cacopsylla</taxon>
    </lineage>
</organism>
<keyword evidence="1" id="KW-0812">Transmembrane</keyword>
<accession>A0A8D9FF08</accession>
<reference evidence="2" key="1">
    <citation type="submission" date="2021-05" db="EMBL/GenBank/DDBJ databases">
        <authorList>
            <person name="Alioto T."/>
            <person name="Alioto T."/>
            <person name="Gomez Garrido J."/>
        </authorList>
    </citation>
    <scope>NUCLEOTIDE SEQUENCE</scope>
</reference>
<evidence type="ECO:0000256" key="1">
    <source>
        <dbReference type="SAM" id="Phobius"/>
    </source>
</evidence>
<protein>
    <submittedName>
        <fullName evidence="2">Uncharacterized protein</fullName>
    </submittedName>
</protein>
<keyword evidence="1" id="KW-0472">Membrane</keyword>
<feature type="transmembrane region" description="Helical" evidence="1">
    <location>
        <begin position="90"/>
        <end position="108"/>
    </location>
</feature>
<dbReference type="EMBL" id="HBUF01655204">
    <property type="protein sequence ID" value="CAG6787648.1"/>
    <property type="molecule type" value="Transcribed_RNA"/>
</dbReference>
<proteinExistence type="predicted"/>
<sequence>MCNDVCYRSTAQTVTDNEMVTRTDSPLNLRVFIEYLLFLRIDRDSLILGPLSRGFLNGIQKNIFKINKKTMLIFKTLSSLYILYKKNYSYSIYTLLYYLILLFLFILFKTKI</sequence>
<dbReference type="AlphaFoldDB" id="A0A8D9FF08"/>
<dbReference type="EMBL" id="HBUF01655203">
    <property type="protein sequence ID" value="CAG6787647.1"/>
    <property type="molecule type" value="Transcribed_RNA"/>
</dbReference>
<keyword evidence="1" id="KW-1133">Transmembrane helix</keyword>